<evidence type="ECO:0000313" key="4">
    <source>
        <dbReference type="EMBL" id="SIS15592.1"/>
    </source>
</evidence>
<dbReference type="RefSeq" id="WP_076481084.1">
    <property type="nucleotide sequence ID" value="NZ_FTNT01000009.1"/>
</dbReference>
<dbReference type="SUPFAM" id="SSF140459">
    <property type="entry name" value="PE/PPE dimer-like"/>
    <property type="match status" value="1"/>
</dbReference>
<name>A0A1N7GSQ0_9NOCA</name>
<evidence type="ECO:0000256" key="1">
    <source>
        <dbReference type="ARBA" id="ARBA00010652"/>
    </source>
</evidence>
<comment type="similarity">
    <text evidence="1">Belongs to the mycobacterial PPE family.</text>
</comment>
<evidence type="ECO:0000313" key="5">
    <source>
        <dbReference type="Proteomes" id="UP000186218"/>
    </source>
</evidence>
<dbReference type="EMBL" id="FTNT01000009">
    <property type="protein sequence ID" value="SIS15592.1"/>
    <property type="molecule type" value="Genomic_DNA"/>
</dbReference>
<proteinExistence type="inferred from homology"/>
<feature type="compositionally biased region" description="Low complexity" evidence="2">
    <location>
        <begin position="198"/>
        <end position="210"/>
    </location>
</feature>
<dbReference type="Gene3D" id="1.20.1260.20">
    <property type="entry name" value="PPE superfamily"/>
    <property type="match status" value="1"/>
</dbReference>
<feature type="region of interest" description="Disordered" evidence="2">
    <location>
        <begin position="295"/>
        <end position="314"/>
    </location>
</feature>
<feature type="domain" description="PPE" evidence="3">
    <location>
        <begin position="15"/>
        <end position="172"/>
    </location>
</feature>
<dbReference type="Pfam" id="PF00823">
    <property type="entry name" value="PPE"/>
    <property type="match status" value="1"/>
</dbReference>
<accession>A0A1N7GSQ0</accession>
<reference evidence="4 5" key="1">
    <citation type="submission" date="2017-01" db="EMBL/GenBank/DDBJ databases">
        <authorList>
            <person name="Mah S.A."/>
            <person name="Swanson W.J."/>
            <person name="Moy G.W."/>
            <person name="Vacquier V.D."/>
        </authorList>
    </citation>
    <scope>NUCLEOTIDE SEQUENCE [LARGE SCALE GENOMIC DNA]</scope>
    <source>
        <strain evidence="4 5">CPCC 203464</strain>
    </source>
</reference>
<dbReference type="Proteomes" id="UP000186218">
    <property type="component" value="Unassembled WGS sequence"/>
</dbReference>
<dbReference type="InterPro" id="IPR038332">
    <property type="entry name" value="PPE_sf"/>
</dbReference>
<dbReference type="InterPro" id="IPR000030">
    <property type="entry name" value="PPE_dom"/>
</dbReference>
<gene>
    <name evidence="4" type="ORF">SAMN05445060_3087</name>
</gene>
<evidence type="ECO:0000259" key="3">
    <source>
        <dbReference type="Pfam" id="PF00823"/>
    </source>
</evidence>
<protein>
    <submittedName>
        <fullName evidence="4">PPE family protein</fullName>
    </submittedName>
</protein>
<sequence length="349" mass="35622">MTGFTGVAWDGRTTERLAHDLVHGAGPAPLAEAGLAWAQVAALLADAGVQYQRIVTELGRHWQSTGHDTVQQKLRSLSPWFEHMAGEAAQNAVRAEGQAAADTVARLTMPNVVEIEANKAIHENATRIGAALGAPINGVAARAENALHDQKVRAARVMQTYESATAPVAESWPAPMPPQVVSGKALAAEQAARRAADGPRAAGPPTGTQTSATRTPAGAGVGMIGMPMVPVMAPTPLTGPRAAATMLASGTTTVAEPRPAPIGEVRSPVAAPPTPIAAVNGLNGDRELPTRRAEISASGDDVTEATDGLVGTGDDAAVGERYRTERLDLFGTPAQASPAVIGAAEGGPS</sequence>
<dbReference type="AlphaFoldDB" id="A0A1N7GSQ0"/>
<organism evidence="4 5">
    <name type="scientific">Williamsia sterculiae</name>
    <dbReference type="NCBI Taxonomy" id="1344003"/>
    <lineage>
        <taxon>Bacteria</taxon>
        <taxon>Bacillati</taxon>
        <taxon>Actinomycetota</taxon>
        <taxon>Actinomycetes</taxon>
        <taxon>Mycobacteriales</taxon>
        <taxon>Nocardiaceae</taxon>
        <taxon>Williamsia</taxon>
    </lineage>
</organism>
<feature type="region of interest" description="Disordered" evidence="2">
    <location>
        <begin position="190"/>
        <end position="216"/>
    </location>
</feature>
<dbReference type="OrthoDB" id="4760568at2"/>
<keyword evidence="5" id="KW-1185">Reference proteome</keyword>
<dbReference type="STRING" id="1344003.SAMN05445060_3087"/>
<evidence type="ECO:0000256" key="2">
    <source>
        <dbReference type="SAM" id="MobiDB-lite"/>
    </source>
</evidence>